<protein>
    <recommendedName>
        <fullName evidence="2">Calcineurin-like phosphoesterase domain-containing protein</fullName>
    </recommendedName>
</protein>
<evidence type="ECO:0000313" key="4">
    <source>
        <dbReference type="Proteomes" id="UP000178656"/>
    </source>
</evidence>
<dbReference type="Proteomes" id="UP000178656">
    <property type="component" value="Unassembled WGS sequence"/>
</dbReference>
<dbReference type="PANTHER" id="PTHR31302">
    <property type="entry name" value="TRANSMEMBRANE PROTEIN WITH METALLOPHOSPHOESTERASE DOMAIN-RELATED"/>
    <property type="match status" value="1"/>
</dbReference>
<dbReference type="InterPro" id="IPR051158">
    <property type="entry name" value="Metallophosphoesterase_sf"/>
</dbReference>
<evidence type="ECO:0000256" key="1">
    <source>
        <dbReference type="SAM" id="Phobius"/>
    </source>
</evidence>
<sequence>MRFVFDATIAFVLFFSAYWAYVLIRSFFYDRENQNRTKLIRGFLIACLLVGYFLVFWGSFIEPRRLVVRDVPIDLKTTAKHEQIKIAFLSDFHLGHYKKSFFVKRIVKQVIKQNPDVVLLGGDYILGGDGSNAKYLAPLKDLSDRYPVYAVMGNHEFHLANENDSHLVDRTATLRWLFEKLNIKILENKTAIITVNDSRFNLTGLPEIWTHKVNFHIAEINQDPHLPNVLLVHNPEIILDENANKYELIISGHTHGGQIRLPFVGSLAPLPTKLGRYFDQGLFPTKNGYLYISSGLGESGARARLFDPPEITILNLDL</sequence>
<feature type="transmembrane region" description="Helical" evidence="1">
    <location>
        <begin position="6"/>
        <end position="28"/>
    </location>
</feature>
<dbReference type="GO" id="GO:0016787">
    <property type="term" value="F:hydrolase activity"/>
    <property type="evidence" value="ECO:0007669"/>
    <property type="project" value="InterPro"/>
</dbReference>
<keyword evidence="1" id="KW-0812">Transmembrane</keyword>
<feature type="domain" description="Calcineurin-like phosphoesterase" evidence="2">
    <location>
        <begin position="84"/>
        <end position="256"/>
    </location>
</feature>
<dbReference type="CDD" id="cd07385">
    <property type="entry name" value="MPP_YkuE_C"/>
    <property type="match status" value="1"/>
</dbReference>
<accession>A0A1F5TGG6</accession>
<dbReference type="EMBL" id="MFGM01000010">
    <property type="protein sequence ID" value="OGF38018.1"/>
    <property type="molecule type" value="Genomic_DNA"/>
</dbReference>
<dbReference type="AlphaFoldDB" id="A0A1F5TGG6"/>
<evidence type="ECO:0000259" key="2">
    <source>
        <dbReference type="Pfam" id="PF00149"/>
    </source>
</evidence>
<dbReference type="InterPro" id="IPR004843">
    <property type="entry name" value="Calcineurin-like_PHP"/>
</dbReference>
<gene>
    <name evidence="3" type="ORF">A2482_02855</name>
</gene>
<dbReference type="SUPFAM" id="SSF56300">
    <property type="entry name" value="Metallo-dependent phosphatases"/>
    <property type="match status" value="1"/>
</dbReference>
<dbReference type="PANTHER" id="PTHR31302:SF0">
    <property type="entry name" value="TRANSMEMBRANE PROTEIN WITH METALLOPHOSPHOESTERASE DOMAIN"/>
    <property type="match status" value="1"/>
</dbReference>
<proteinExistence type="predicted"/>
<dbReference type="Pfam" id="PF00149">
    <property type="entry name" value="Metallophos"/>
    <property type="match status" value="1"/>
</dbReference>
<name>A0A1F5TGG6_9BACT</name>
<keyword evidence="1" id="KW-1133">Transmembrane helix</keyword>
<comment type="caution">
    <text evidence="3">The sequence shown here is derived from an EMBL/GenBank/DDBJ whole genome shotgun (WGS) entry which is preliminary data.</text>
</comment>
<dbReference type="Gene3D" id="3.60.21.10">
    <property type="match status" value="1"/>
</dbReference>
<organism evidence="3 4">
    <name type="scientific">Candidatus Falkowbacteria bacterium RIFOXYC2_FULL_48_21</name>
    <dbReference type="NCBI Taxonomy" id="1798005"/>
    <lineage>
        <taxon>Bacteria</taxon>
        <taxon>Candidatus Falkowiibacteriota</taxon>
    </lineage>
</organism>
<dbReference type="InterPro" id="IPR029052">
    <property type="entry name" value="Metallo-depent_PP-like"/>
</dbReference>
<feature type="transmembrane region" description="Helical" evidence="1">
    <location>
        <begin position="40"/>
        <end position="60"/>
    </location>
</feature>
<reference evidence="3 4" key="1">
    <citation type="journal article" date="2016" name="Nat. Commun.">
        <title>Thousands of microbial genomes shed light on interconnected biogeochemical processes in an aquifer system.</title>
        <authorList>
            <person name="Anantharaman K."/>
            <person name="Brown C.T."/>
            <person name="Hug L.A."/>
            <person name="Sharon I."/>
            <person name="Castelle C.J."/>
            <person name="Probst A.J."/>
            <person name="Thomas B.C."/>
            <person name="Singh A."/>
            <person name="Wilkins M.J."/>
            <person name="Karaoz U."/>
            <person name="Brodie E.L."/>
            <person name="Williams K.H."/>
            <person name="Hubbard S.S."/>
            <person name="Banfield J.F."/>
        </authorList>
    </citation>
    <scope>NUCLEOTIDE SEQUENCE [LARGE SCALE GENOMIC DNA]</scope>
</reference>
<keyword evidence="1" id="KW-0472">Membrane</keyword>
<evidence type="ECO:0000313" key="3">
    <source>
        <dbReference type="EMBL" id="OGF38018.1"/>
    </source>
</evidence>